<protein>
    <submittedName>
        <fullName evidence="1">Uncharacterized protein</fullName>
    </submittedName>
</protein>
<dbReference type="AlphaFoldDB" id="A0A2K4Y7Y3"/>
<gene>
    <name evidence="1" type="ORF">MAAFP003_1574</name>
</gene>
<dbReference type="RefSeq" id="WP_096285841.1">
    <property type="nucleotide sequence ID" value="NZ_FXEG02000002.1"/>
</dbReference>
<evidence type="ECO:0000313" key="1">
    <source>
        <dbReference type="EMBL" id="SOX52906.1"/>
    </source>
</evidence>
<reference evidence="1" key="1">
    <citation type="submission" date="2018-01" db="EMBL/GenBank/DDBJ databases">
        <authorList>
            <consortium name="Urmite Genomes"/>
        </authorList>
    </citation>
    <scope>NUCLEOTIDE SEQUENCE [LARGE SCALE GENOMIC DNA]</scope>
    <source>
        <strain evidence="1">AFP003</strain>
    </source>
</reference>
<accession>A0A2K4Y7Y3</accession>
<dbReference type="Proteomes" id="UP000236318">
    <property type="component" value="Unassembled WGS sequence"/>
</dbReference>
<proteinExistence type="predicted"/>
<organism evidence="1 2">
    <name type="scientific">Mycobacterium ahvazicum</name>
    <dbReference type="NCBI Taxonomy" id="1964395"/>
    <lineage>
        <taxon>Bacteria</taxon>
        <taxon>Bacillati</taxon>
        <taxon>Actinomycetota</taxon>
        <taxon>Actinomycetes</taxon>
        <taxon>Mycobacteriales</taxon>
        <taxon>Mycobacteriaceae</taxon>
        <taxon>Mycobacterium</taxon>
        <taxon>Mycobacterium simiae complex</taxon>
    </lineage>
</organism>
<name>A0A2K4Y7Y3_9MYCO</name>
<comment type="caution">
    <text evidence="1">The sequence shown here is derived from an EMBL/GenBank/DDBJ whole genome shotgun (WGS) entry which is preliminary data.</text>
</comment>
<sequence>MKAISMQPVIDFEIHLLMTMKVRMSMAGKEFLLEAKLAENKLTIEQAKNIHERVAEALGDEASRFQNVKKLLGIVGPDASSLKYSSALWPGFDFTATAGEDGTD</sequence>
<keyword evidence="2" id="KW-1185">Reference proteome</keyword>
<dbReference type="EMBL" id="FXEG02000002">
    <property type="protein sequence ID" value="SOX52906.1"/>
    <property type="molecule type" value="Genomic_DNA"/>
</dbReference>
<dbReference type="OrthoDB" id="4743150at2"/>
<evidence type="ECO:0000313" key="2">
    <source>
        <dbReference type="Proteomes" id="UP000236318"/>
    </source>
</evidence>